<dbReference type="PANTHER" id="PTHR46193:SF21">
    <property type="entry name" value="SLL1138 PROTEIN"/>
    <property type="match status" value="1"/>
</dbReference>
<dbReference type="GO" id="GO:0046872">
    <property type="term" value="F:metal ion binding"/>
    <property type="evidence" value="ECO:0007669"/>
    <property type="project" value="UniProtKB-KW"/>
</dbReference>
<protein>
    <submittedName>
        <fullName evidence="5">Phosphorylated carbohydrates phosphatase</fullName>
        <ecNumber evidence="5">3.1.3.-</ecNumber>
    </submittedName>
</protein>
<dbReference type="Gene3D" id="3.40.50.1000">
    <property type="entry name" value="HAD superfamily/HAD-like"/>
    <property type="match status" value="1"/>
</dbReference>
<keyword evidence="5" id="KW-0378">Hydrolase</keyword>
<evidence type="ECO:0000313" key="6">
    <source>
        <dbReference type="Proteomes" id="UP000320386"/>
    </source>
</evidence>
<dbReference type="KEGG" id="mcad:Pan265_26910"/>
<name>A0A518C0R8_9BACT</name>
<evidence type="ECO:0000256" key="3">
    <source>
        <dbReference type="ARBA" id="ARBA00022723"/>
    </source>
</evidence>
<dbReference type="AlphaFoldDB" id="A0A518C0R8"/>
<dbReference type="InterPro" id="IPR023198">
    <property type="entry name" value="PGP-like_dom2"/>
</dbReference>
<dbReference type="InterPro" id="IPR041492">
    <property type="entry name" value="HAD_2"/>
</dbReference>
<dbReference type="Gene3D" id="1.10.150.240">
    <property type="entry name" value="Putative phosphatase, domain 2"/>
    <property type="match status" value="1"/>
</dbReference>
<dbReference type="RefSeq" id="WP_145446974.1">
    <property type="nucleotide sequence ID" value="NZ_CP036280.1"/>
</dbReference>
<dbReference type="Proteomes" id="UP000320386">
    <property type="component" value="Chromosome"/>
</dbReference>
<dbReference type="SFLD" id="SFLDS00003">
    <property type="entry name" value="Haloacid_Dehalogenase"/>
    <property type="match status" value="1"/>
</dbReference>
<comment type="similarity">
    <text evidence="2">Belongs to the HAD-like hydrolase superfamily. CbbY/CbbZ/Gph/YieH family.</text>
</comment>
<dbReference type="InterPro" id="IPR036412">
    <property type="entry name" value="HAD-like_sf"/>
</dbReference>
<evidence type="ECO:0000256" key="4">
    <source>
        <dbReference type="ARBA" id="ARBA00022842"/>
    </source>
</evidence>
<evidence type="ECO:0000256" key="1">
    <source>
        <dbReference type="ARBA" id="ARBA00001946"/>
    </source>
</evidence>
<dbReference type="OrthoDB" id="9797743at2"/>
<dbReference type="SUPFAM" id="SSF56784">
    <property type="entry name" value="HAD-like"/>
    <property type="match status" value="1"/>
</dbReference>
<dbReference type="EC" id="3.1.3.-" evidence="5"/>
<proteinExistence type="inferred from homology"/>
<comment type="cofactor">
    <cofactor evidence="1">
        <name>Mg(2+)</name>
        <dbReference type="ChEBI" id="CHEBI:18420"/>
    </cofactor>
</comment>
<evidence type="ECO:0000256" key="2">
    <source>
        <dbReference type="ARBA" id="ARBA00006171"/>
    </source>
</evidence>
<keyword evidence="3" id="KW-0479">Metal-binding</keyword>
<dbReference type="SFLD" id="SFLDG01129">
    <property type="entry name" value="C1.5:_HAD__Beta-PGM__Phosphata"/>
    <property type="match status" value="1"/>
</dbReference>
<sequence>MIQGVIFDFDGVLADSEMPHCHAMLDAVADRGIRFDEDHYRRRYIGFDDRDAFRAILTDFGFVDQAEDHSVIRQLVARKQVAFDRIVARGIPLVPGSFELARALRDDHRPIAIASGATRSDIEGVLRFYNHTDLFPVIVTADDVEQSKPHPQTYALALQNLQALCPDHNLTPDNTLAIEDTAAGLRSARDAGLRRLGLTTNQPAHELTDAEHILPNLVGISPEHISNLFMEPCCE</sequence>
<dbReference type="InterPro" id="IPR051600">
    <property type="entry name" value="Beta-PGM-like"/>
</dbReference>
<reference evidence="5 6" key="1">
    <citation type="submission" date="2019-02" db="EMBL/GenBank/DDBJ databases">
        <title>Deep-cultivation of Planctomycetes and their phenomic and genomic characterization uncovers novel biology.</title>
        <authorList>
            <person name="Wiegand S."/>
            <person name="Jogler M."/>
            <person name="Boedeker C."/>
            <person name="Pinto D."/>
            <person name="Vollmers J."/>
            <person name="Rivas-Marin E."/>
            <person name="Kohn T."/>
            <person name="Peeters S.H."/>
            <person name="Heuer A."/>
            <person name="Rast P."/>
            <person name="Oberbeckmann S."/>
            <person name="Bunk B."/>
            <person name="Jeske O."/>
            <person name="Meyerdierks A."/>
            <person name="Storesund J.E."/>
            <person name="Kallscheuer N."/>
            <person name="Luecker S."/>
            <person name="Lage O.M."/>
            <person name="Pohl T."/>
            <person name="Merkel B.J."/>
            <person name="Hornburger P."/>
            <person name="Mueller R.-W."/>
            <person name="Bruemmer F."/>
            <person name="Labrenz M."/>
            <person name="Spormann A.M."/>
            <person name="Op den Camp H."/>
            <person name="Overmann J."/>
            <person name="Amann R."/>
            <person name="Jetten M.S.M."/>
            <person name="Mascher T."/>
            <person name="Medema M.H."/>
            <person name="Devos D.P."/>
            <person name="Kaster A.-K."/>
            <person name="Ovreas L."/>
            <person name="Rohde M."/>
            <person name="Galperin M.Y."/>
            <person name="Jogler C."/>
        </authorList>
    </citation>
    <scope>NUCLEOTIDE SEQUENCE [LARGE SCALE GENOMIC DNA]</scope>
    <source>
        <strain evidence="5 6">Pan265</strain>
    </source>
</reference>
<keyword evidence="4" id="KW-0460">Magnesium</keyword>
<gene>
    <name evidence="5" type="ORF">Pan265_26910</name>
</gene>
<dbReference type="Pfam" id="PF13419">
    <property type="entry name" value="HAD_2"/>
    <property type="match status" value="1"/>
</dbReference>
<dbReference type="PANTHER" id="PTHR46193">
    <property type="entry name" value="6-PHOSPHOGLUCONATE PHOSPHATASE"/>
    <property type="match status" value="1"/>
</dbReference>
<accession>A0A518C0R8</accession>
<dbReference type="EMBL" id="CP036280">
    <property type="protein sequence ID" value="QDU72817.1"/>
    <property type="molecule type" value="Genomic_DNA"/>
</dbReference>
<dbReference type="InterPro" id="IPR023214">
    <property type="entry name" value="HAD_sf"/>
</dbReference>
<organism evidence="5 6">
    <name type="scientific">Mucisphaera calidilacus</name>
    <dbReference type="NCBI Taxonomy" id="2527982"/>
    <lineage>
        <taxon>Bacteria</taxon>
        <taxon>Pseudomonadati</taxon>
        <taxon>Planctomycetota</taxon>
        <taxon>Phycisphaerae</taxon>
        <taxon>Phycisphaerales</taxon>
        <taxon>Phycisphaeraceae</taxon>
        <taxon>Mucisphaera</taxon>
    </lineage>
</organism>
<keyword evidence="6" id="KW-1185">Reference proteome</keyword>
<dbReference type="GO" id="GO:0016787">
    <property type="term" value="F:hydrolase activity"/>
    <property type="evidence" value="ECO:0007669"/>
    <property type="project" value="UniProtKB-KW"/>
</dbReference>
<evidence type="ECO:0000313" key="5">
    <source>
        <dbReference type="EMBL" id="QDU72817.1"/>
    </source>
</evidence>